<dbReference type="EMBL" id="UINC01001115">
    <property type="protein sequence ID" value="SUZ71230.1"/>
    <property type="molecule type" value="Genomic_DNA"/>
</dbReference>
<feature type="domain" description="Pirin C-terminal" evidence="4">
    <location>
        <begin position="179"/>
        <end position="285"/>
    </location>
</feature>
<name>A0A381PWE5_9ZZZZ</name>
<dbReference type="InterPro" id="IPR003829">
    <property type="entry name" value="Pirin_N_dom"/>
</dbReference>
<evidence type="ECO:0000259" key="4">
    <source>
        <dbReference type="Pfam" id="PF05726"/>
    </source>
</evidence>
<evidence type="ECO:0008006" key="6">
    <source>
        <dbReference type="Google" id="ProtNLM"/>
    </source>
</evidence>
<dbReference type="InterPro" id="IPR008778">
    <property type="entry name" value="Pirin_C_dom"/>
</dbReference>
<reference evidence="5" key="1">
    <citation type="submission" date="2018-05" db="EMBL/GenBank/DDBJ databases">
        <authorList>
            <person name="Lanie J.A."/>
            <person name="Ng W.-L."/>
            <person name="Kazmierczak K.M."/>
            <person name="Andrzejewski T.M."/>
            <person name="Davidsen T.M."/>
            <person name="Wayne K.J."/>
            <person name="Tettelin H."/>
            <person name="Glass J.I."/>
            <person name="Rusch D."/>
            <person name="Podicherti R."/>
            <person name="Tsui H.-C.T."/>
            <person name="Winkler M.E."/>
        </authorList>
    </citation>
    <scope>NUCLEOTIDE SEQUENCE</scope>
</reference>
<dbReference type="InterPro" id="IPR011051">
    <property type="entry name" value="RmlC_Cupin_sf"/>
</dbReference>
<dbReference type="Gene3D" id="2.60.120.10">
    <property type="entry name" value="Jelly Rolls"/>
    <property type="match status" value="2"/>
</dbReference>
<feature type="region of interest" description="Disordered" evidence="2">
    <location>
        <begin position="44"/>
        <end position="63"/>
    </location>
</feature>
<evidence type="ECO:0000259" key="3">
    <source>
        <dbReference type="Pfam" id="PF02678"/>
    </source>
</evidence>
<sequence length="293" mass="31974">MTQRDLSKVVTAHRQLEGAGFAVYRPFPSASLEMLDPFLMLDEKEPTDYQPGEAKGAPDHPHRGFETVSYVLEGETEHMDSLGNRGLIRQGEVQWMTAGDGIIHSEMPSQKIRIEGGRVHGFQLWVNLPANQKRATPRYQAITTDQIPVVKGDRWKAIVIAGELLGVRGPANTHTPICYAHIALEATASVDLDLPADHQMGLYVFRGSGLFGADQTPVEEHKMAMFEPSHGTVRVSGSSDHSMTEILLMAGKPLGEPVARHGPFVMNSQAEILEAIEDFEAGRMGKIAATGTA</sequence>
<dbReference type="Pfam" id="PF05726">
    <property type="entry name" value="Pirin_C"/>
    <property type="match status" value="1"/>
</dbReference>
<dbReference type="AlphaFoldDB" id="A0A381PWE5"/>
<proteinExistence type="inferred from homology"/>
<dbReference type="PIRSF" id="PIRSF006232">
    <property type="entry name" value="Pirin"/>
    <property type="match status" value="1"/>
</dbReference>
<feature type="domain" description="Pirin N-terminal" evidence="3">
    <location>
        <begin position="22"/>
        <end position="126"/>
    </location>
</feature>
<dbReference type="Pfam" id="PF02678">
    <property type="entry name" value="Pirin"/>
    <property type="match status" value="1"/>
</dbReference>
<protein>
    <recommendedName>
        <fullName evidence="6">Pirin N-terminal domain-containing protein</fullName>
    </recommendedName>
</protein>
<dbReference type="InterPro" id="IPR012093">
    <property type="entry name" value="Pirin"/>
</dbReference>
<evidence type="ECO:0000256" key="1">
    <source>
        <dbReference type="ARBA" id="ARBA00008416"/>
    </source>
</evidence>
<evidence type="ECO:0000313" key="5">
    <source>
        <dbReference type="EMBL" id="SUZ71230.1"/>
    </source>
</evidence>
<comment type="similarity">
    <text evidence="1">Belongs to the pirin family.</text>
</comment>
<dbReference type="CDD" id="cd02247">
    <property type="entry name" value="cupin_pirin_C"/>
    <property type="match status" value="1"/>
</dbReference>
<dbReference type="PANTHER" id="PTHR13903:SF31">
    <property type="entry name" value="CUPIN-DOMAIN CONTAINING PROTEIN"/>
    <property type="match status" value="1"/>
</dbReference>
<dbReference type="CDD" id="cd02909">
    <property type="entry name" value="cupin_pirin_N"/>
    <property type="match status" value="1"/>
</dbReference>
<dbReference type="SUPFAM" id="SSF51182">
    <property type="entry name" value="RmlC-like cupins"/>
    <property type="match status" value="1"/>
</dbReference>
<dbReference type="InterPro" id="IPR014710">
    <property type="entry name" value="RmlC-like_jellyroll"/>
</dbReference>
<gene>
    <name evidence="5" type="ORF">METZ01_LOCUS24084</name>
</gene>
<accession>A0A381PWE5</accession>
<dbReference type="PANTHER" id="PTHR13903">
    <property type="entry name" value="PIRIN-RELATED"/>
    <property type="match status" value="1"/>
</dbReference>
<organism evidence="5">
    <name type="scientific">marine metagenome</name>
    <dbReference type="NCBI Taxonomy" id="408172"/>
    <lineage>
        <taxon>unclassified sequences</taxon>
        <taxon>metagenomes</taxon>
        <taxon>ecological metagenomes</taxon>
    </lineage>
</organism>
<evidence type="ECO:0000256" key="2">
    <source>
        <dbReference type="SAM" id="MobiDB-lite"/>
    </source>
</evidence>